<name>A0A3B0Z0Y6_9ZZZZ</name>
<organism evidence="1">
    <name type="scientific">hydrothermal vent metagenome</name>
    <dbReference type="NCBI Taxonomy" id="652676"/>
    <lineage>
        <taxon>unclassified sequences</taxon>
        <taxon>metagenomes</taxon>
        <taxon>ecological metagenomes</taxon>
    </lineage>
</organism>
<dbReference type="EMBL" id="UOFN01000034">
    <property type="protein sequence ID" value="VAW74366.1"/>
    <property type="molecule type" value="Genomic_DNA"/>
</dbReference>
<sequence length="229" mass="24065">MNIKQILGVLAGMSLMLVATTPVLSAGYGSNWLEVRVVDKQSGSSIGQAAVCLGTAAQPDQFGARRAAADGIVRFNDIPANTMVLTASKLGYQGKLQSVEPLSGNRVIELNLASGGGGPACTAVTSEKEPQTTDELAITEAHVVADSASSSGNKVFVKVSVSGVANQIRVSESSSFKDAVWQELKPQNRYTVSEGKGVKRIYVQVRRQIKASGASIEVLSPARVAAYRR</sequence>
<protein>
    <recommendedName>
        <fullName evidence="2">Carboxypeptidase regulatory-like domain-containing protein</fullName>
    </recommendedName>
</protein>
<dbReference type="AlphaFoldDB" id="A0A3B0Z0Y6"/>
<reference evidence="1" key="1">
    <citation type="submission" date="2018-06" db="EMBL/GenBank/DDBJ databases">
        <authorList>
            <person name="Zhirakovskaya E."/>
        </authorList>
    </citation>
    <scope>NUCLEOTIDE SEQUENCE</scope>
</reference>
<gene>
    <name evidence="1" type="ORF">MNBD_GAMMA15-1350</name>
</gene>
<evidence type="ECO:0000313" key="1">
    <source>
        <dbReference type="EMBL" id="VAW74366.1"/>
    </source>
</evidence>
<evidence type="ECO:0008006" key="2">
    <source>
        <dbReference type="Google" id="ProtNLM"/>
    </source>
</evidence>
<accession>A0A3B0Z0Y6</accession>
<proteinExistence type="predicted"/>